<sequence>MQQVSSASVPRFPMLRERATAAAPWRRLSSFVQLQARRRPRRGRMVRSNAQLGVDTGKWRADGLIRTKTIKMYLNDNEAREKTGAIVDAVSATLKSMAEVSKTYSLLFMVDTLEKVGVSNYFSCEIRRIMDIAYKSWQQRDQEMMMDMETCAMAFRILRMHGYDVSSDVLSHFSEESRVHDSVDGNQSDTKAVLELYKASNVRILEDERTLDKVGSWTAQLLRQQLRSGTVSSSVMPQEVEYALQLPFYSSTLEPLQHKRNIEHFSANGIHMRKPDFLPRDAAQDILALAIAEFHSAQSLYRQQLEYMESWVKEVRLDQLKFLRILPLDVLFFLASAVLPRELSDARIAWIQNCILTTAVDDLFDVAGSSEELENLVALFDKWDAHDEVGFCSQNVEIVFYAVYNTSNKIGATAAEVQNRSINSHIAQLWVDTARAMMKEAEWSREGYVPTMEEYMPVAEVSFALGPIIPTSLYLIGPELSEEVVRGPEYGELVRLTNVCCRLLNDMASYKRESGDGKVTNSVLLLAGGGAGEAASVEAAKDEIRRAVEASKRELLGLVTRHDAPAAGSGGRVPRPCKDLFWNMCKMASLTYLKANGYCSLEDMVGAARAVVHEQLKL</sequence>
<keyword evidence="9" id="KW-1185">Reference proteome</keyword>
<evidence type="ECO:0000256" key="1">
    <source>
        <dbReference type="ARBA" id="ARBA00001946"/>
    </source>
</evidence>
<dbReference type="GO" id="GO:0016102">
    <property type="term" value="P:diterpenoid biosynthetic process"/>
    <property type="evidence" value="ECO:0007669"/>
    <property type="project" value="TreeGrafter"/>
</dbReference>
<gene>
    <name evidence="8" type="ORF">GUJ93_ZPchr0006g45140</name>
</gene>
<evidence type="ECO:0000259" key="7">
    <source>
        <dbReference type="Pfam" id="PF03936"/>
    </source>
</evidence>
<comment type="similarity">
    <text evidence="2">Belongs to the terpene synthase family.</text>
</comment>
<evidence type="ECO:0000313" key="9">
    <source>
        <dbReference type="Proteomes" id="UP000729402"/>
    </source>
</evidence>
<evidence type="ECO:0000259" key="6">
    <source>
        <dbReference type="Pfam" id="PF01397"/>
    </source>
</evidence>
<reference evidence="8" key="1">
    <citation type="journal article" date="2021" name="bioRxiv">
        <title>Whole Genome Assembly and Annotation of Northern Wild Rice, Zizania palustris L., Supports a Whole Genome Duplication in the Zizania Genus.</title>
        <authorList>
            <person name="Haas M."/>
            <person name="Kono T."/>
            <person name="Macchietto M."/>
            <person name="Millas R."/>
            <person name="McGilp L."/>
            <person name="Shao M."/>
            <person name="Duquette J."/>
            <person name="Hirsch C.N."/>
            <person name="Kimball J."/>
        </authorList>
    </citation>
    <scope>NUCLEOTIDE SEQUENCE</scope>
    <source>
        <tissue evidence="8">Fresh leaf tissue</tissue>
    </source>
</reference>
<dbReference type="FunFam" id="1.50.10.130:FF:000002">
    <property type="entry name" value="Ent-copalyl diphosphate synthase, chloroplastic"/>
    <property type="match status" value="1"/>
</dbReference>
<keyword evidence="3" id="KW-0479">Metal-binding</keyword>
<dbReference type="EMBL" id="JAAALK010000283">
    <property type="protein sequence ID" value="KAG8071136.1"/>
    <property type="molecule type" value="Genomic_DNA"/>
</dbReference>
<dbReference type="OrthoDB" id="2343925at2759"/>
<dbReference type="InterPro" id="IPR005630">
    <property type="entry name" value="Terpene_synthase_metal-bd"/>
</dbReference>
<feature type="domain" description="Terpene synthase metal-binding" evidence="7">
    <location>
        <begin position="313"/>
        <end position="553"/>
    </location>
</feature>
<dbReference type="Pfam" id="PF03936">
    <property type="entry name" value="Terpene_synth_C"/>
    <property type="match status" value="1"/>
</dbReference>
<dbReference type="AlphaFoldDB" id="A0A8J5TC17"/>
<organism evidence="8 9">
    <name type="scientific">Zizania palustris</name>
    <name type="common">Northern wild rice</name>
    <dbReference type="NCBI Taxonomy" id="103762"/>
    <lineage>
        <taxon>Eukaryota</taxon>
        <taxon>Viridiplantae</taxon>
        <taxon>Streptophyta</taxon>
        <taxon>Embryophyta</taxon>
        <taxon>Tracheophyta</taxon>
        <taxon>Spermatophyta</taxon>
        <taxon>Magnoliopsida</taxon>
        <taxon>Liliopsida</taxon>
        <taxon>Poales</taxon>
        <taxon>Poaceae</taxon>
        <taxon>BOP clade</taxon>
        <taxon>Oryzoideae</taxon>
        <taxon>Oryzeae</taxon>
        <taxon>Zizaniinae</taxon>
        <taxon>Zizania</taxon>
    </lineage>
</organism>
<protein>
    <submittedName>
        <fullName evidence="8">Uncharacterized protein</fullName>
    </submittedName>
</protein>
<dbReference type="Pfam" id="PF01397">
    <property type="entry name" value="Terpene_synth"/>
    <property type="match status" value="1"/>
</dbReference>
<keyword evidence="5" id="KW-0456">Lyase</keyword>
<proteinExistence type="inferred from homology"/>
<evidence type="ECO:0000256" key="4">
    <source>
        <dbReference type="ARBA" id="ARBA00022842"/>
    </source>
</evidence>
<dbReference type="PANTHER" id="PTHR31739">
    <property type="entry name" value="ENT-COPALYL DIPHOSPHATE SYNTHASE, CHLOROPLASTIC"/>
    <property type="match status" value="1"/>
</dbReference>
<dbReference type="InterPro" id="IPR050148">
    <property type="entry name" value="Terpene_synthase-like"/>
</dbReference>
<feature type="domain" description="Terpene synthase N-terminal" evidence="6">
    <location>
        <begin position="79"/>
        <end position="244"/>
    </location>
</feature>
<evidence type="ECO:0000256" key="2">
    <source>
        <dbReference type="ARBA" id="ARBA00006333"/>
    </source>
</evidence>
<evidence type="ECO:0000256" key="5">
    <source>
        <dbReference type="ARBA" id="ARBA00023239"/>
    </source>
</evidence>
<dbReference type="Proteomes" id="UP000729402">
    <property type="component" value="Unassembled WGS sequence"/>
</dbReference>
<accession>A0A8J5TC17</accession>
<comment type="caution">
    <text evidence="8">The sequence shown here is derived from an EMBL/GenBank/DDBJ whole genome shotgun (WGS) entry which is preliminary data.</text>
</comment>
<evidence type="ECO:0000256" key="3">
    <source>
        <dbReference type="ARBA" id="ARBA00022723"/>
    </source>
</evidence>
<dbReference type="PANTHER" id="PTHR31739:SF17">
    <property type="entry name" value="ENT-SANDARACOPIMARA-8(14),15-DIENE SYNTHASE, CHLOROPLASTIC"/>
    <property type="match status" value="1"/>
</dbReference>
<comment type="cofactor">
    <cofactor evidence="1">
        <name>Mg(2+)</name>
        <dbReference type="ChEBI" id="CHEBI:18420"/>
    </cofactor>
</comment>
<name>A0A8J5TC17_ZIZPA</name>
<dbReference type="InterPro" id="IPR001906">
    <property type="entry name" value="Terpene_synth_N"/>
</dbReference>
<keyword evidence="4" id="KW-0460">Magnesium</keyword>
<dbReference type="GO" id="GO:0010333">
    <property type="term" value="F:terpene synthase activity"/>
    <property type="evidence" value="ECO:0007669"/>
    <property type="project" value="InterPro"/>
</dbReference>
<dbReference type="GO" id="GO:0000287">
    <property type="term" value="F:magnesium ion binding"/>
    <property type="evidence" value="ECO:0007669"/>
    <property type="project" value="InterPro"/>
</dbReference>
<dbReference type="FunFam" id="1.10.600.10:FF:000005">
    <property type="entry name" value="Ent-kaur-16-ene synthase, chloroplastic"/>
    <property type="match status" value="1"/>
</dbReference>
<reference evidence="8" key="2">
    <citation type="submission" date="2021-02" db="EMBL/GenBank/DDBJ databases">
        <authorList>
            <person name="Kimball J.A."/>
            <person name="Haas M.W."/>
            <person name="Macchietto M."/>
            <person name="Kono T."/>
            <person name="Duquette J."/>
            <person name="Shao M."/>
        </authorList>
    </citation>
    <scope>NUCLEOTIDE SEQUENCE</scope>
    <source>
        <tissue evidence="8">Fresh leaf tissue</tissue>
    </source>
</reference>
<evidence type="ECO:0000313" key="8">
    <source>
        <dbReference type="EMBL" id="KAG8071136.1"/>
    </source>
</evidence>